<protein>
    <recommendedName>
        <fullName evidence="3">Sarcosine oxidase subunit gamma</fullName>
    </recommendedName>
</protein>
<dbReference type="InterPro" id="IPR007375">
    <property type="entry name" value="SoxG"/>
</dbReference>
<dbReference type="InterPro" id="IPR027266">
    <property type="entry name" value="TrmE/GcvT-like"/>
</dbReference>
<evidence type="ECO:0000313" key="1">
    <source>
        <dbReference type="EMBL" id="MCD5311021.1"/>
    </source>
</evidence>
<dbReference type="Pfam" id="PF04268">
    <property type="entry name" value="SoxG"/>
    <property type="match status" value="1"/>
</dbReference>
<dbReference type="AlphaFoldDB" id="A0A9X1ST67"/>
<dbReference type="EMBL" id="JAJOMB010000003">
    <property type="protein sequence ID" value="MCD5311021.1"/>
    <property type="molecule type" value="Genomic_DNA"/>
</dbReference>
<dbReference type="Proteomes" id="UP001138997">
    <property type="component" value="Unassembled WGS sequence"/>
</dbReference>
<dbReference type="Gene3D" id="3.30.70.1520">
    <property type="entry name" value="Heterotetrameric sarcosine oxidase"/>
    <property type="match status" value="1"/>
</dbReference>
<accession>A0A9X1ST67</accession>
<dbReference type="Gene3D" id="3.30.1360.120">
    <property type="entry name" value="Probable tRNA modification gtpase trme, domain 1"/>
    <property type="match status" value="1"/>
</dbReference>
<organism evidence="1 2">
    <name type="scientific">Kineosporia babensis</name>
    <dbReference type="NCBI Taxonomy" id="499548"/>
    <lineage>
        <taxon>Bacteria</taxon>
        <taxon>Bacillati</taxon>
        <taxon>Actinomycetota</taxon>
        <taxon>Actinomycetes</taxon>
        <taxon>Kineosporiales</taxon>
        <taxon>Kineosporiaceae</taxon>
        <taxon>Kineosporia</taxon>
    </lineage>
</organism>
<dbReference type="SUPFAM" id="SSF103025">
    <property type="entry name" value="Folate-binding domain"/>
    <property type="match status" value="1"/>
</dbReference>
<reference evidence="1" key="1">
    <citation type="submission" date="2021-11" db="EMBL/GenBank/DDBJ databases">
        <title>Streptomyces corallinus and Kineosporia corallina sp. nov., two new coral-derived marine actinobacteria.</title>
        <authorList>
            <person name="Buangrab K."/>
            <person name="Sutthacheep M."/>
            <person name="Yeemin T."/>
            <person name="Harunari E."/>
            <person name="Igarashi Y."/>
            <person name="Sripreechasak P."/>
            <person name="Kanchanasin P."/>
            <person name="Tanasupawat S."/>
            <person name="Phongsopitanun W."/>
        </authorList>
    </citation>
    <scope>NUCLEOTIDE SEQUENCE</scope>
    <source>
        <strain evidence="1">JCM 31032</strain>
    </source>
</reference>
<gene>
    <name evidence="1" type="ORF">LR394_08940</name>
</gene>
<proteinExistence type="predicted"/>
<sequence>MARTLQRSHPLQSYESAFAALPEGISVKAEPYLSMTDLRLPEDVDGPLGKALPREPGGWVSTADGLIVWLGPDEWLVLSGSRGPGELEADLRDLARPNQGSAVDVSAQRISLRVRGRHARDLLSGGCSIDLHPSVFQNGRSAQTTLGLTGVVLLALGADGDDFRILVRSSFAGYLAEWLVDAATEYR</sequence>
<comment type="caution">
    <text evidence="1">The sequence shown here is derived from an EMBL/GenBank/DDBJ whole genome shotgun (WGS) entry which is preliminary data.</text>
</comment>
<evidence type="ECO:0008006" key="3">
    <source>
        <dbReference type="Google" id="ProtNLM"/>
    </source>
</evidence>
<keyword evidence="2" id="KW-1185">Reference proteome</keyword>
<dbReference type="RefSeq" id="WP_231440197.1">
    <property type="nucleotide sequence ID" value="NZ_JAJOMB010000003.1"/>
</dbReference>
<name>A0A9X1ST67_9ACTN</name>
<evidence type="ECO:0000313" key="2">
    <source>
        <dbReference type="Proteomes" id="UP001138997"/>
    </source>
</evidence>